<dbReference type="GO" id="GO:0009055">
    <property type="term" value="F:electron transfer activity"/>
    <property type="evidence" value="ECO:0007669"/>
    <property type="project" value="InterPro"/>
</dbReference>
<evidence type="ECO:0000256" key="3">
    <source>
        <dbReference type="ARBA" id="ARBA00023004"/>
    </source>
</evidence>
<keyword evidence="6" id="KW-1133">Transmembrane helix</keyword>
<keyword evidence="6" id="KW-0472">Membrane</keyword>
<dbReference type="Pfam" id="PF02433">
    <property type="entry name" value="FixO"/>
    <property type="match status" value="1"/>
</dbReference>
<proteinExistence type="predicted"/>
<dbReference type="Proteomes" id="UP000220102">
    <property type="component" value="Unassembled WGS sequence"/>
</dbReference>
<dbReference type="PROSITE" id="PS51007">
    <property type="entry name" value="CYTC"/>
    <property type="match status" value="1"/>
</dbReference>
<evidence type="ECO:0000256" key="6">
    <source>
        <dbReference type="SAM" id="Phobius"/>
    </source>
</evidence>
<keyword evidence="1 4" id="KW-0349">Heme</keyword>
<evidence type="ECO:0000256" key="2">
    <source>
        <dbReference type="ARBA" id="ARBA00022723"/>
    </source>
</evidence>
<dbReference type="AlphaFoldDB" id="A0A2A8CXW7"/>
<keyword evidence="2 4" id="KW-0479">Metal-binding</keyword>
<dbReference type="EMBL" id="PDEQ01000004">
    <property type="protein sequence ID" value="PEN13444.1"/>
    <property type="molecule type" value="Genomic_DNA"/>
</dbReference>
<dbReference type="Gene3D" id="1.10.760.10">
    <property type="entry name" value="Cytochrome c-like domain"/>
    <property type="match status" value="1"/>
</dbReference>
<evidence type="ECO:0000256" key="4">
    <source>
        <dbReference type="PROSITE-ProRule" id="PRU00433"/>
    </source>
</evidence>
<evidence type="ECO:0000256" key="5">
    <source>
        <dbReference type="SAM" id="MobiDB-lite"/>
    </source>
</evidence>
<dbReference type="InterPro" id="IPR003468">
    <property type="entry name" value="Cyt_c_oxidase_monohaem-su/FixO"/>
</dbReference>
<dbReference type="InterPro" id="IPR009056">
    <property type="entry name" value="Cyt_c-like_dom"/>
</dbReference>
<evidence type="ECO:0000256" key="1">
    <source>
        <dbReference type="ARBA" id="ARBA00022617"/>
    </source>
</evidence>
<evidence type="ECO:0000313" key="9">
    <source>
        <dbReference type="Proteomes" id="UP000220102"/>
    </source>
</evidence>
<feature type="compositionally biased region" description="Acidic residues" evidence="5">
    <location>
        <begin position="232"/>
        <end position="249"/>
    </location>
</feature>
<sequence>MGRFIKSNGMHRTLEGWPLVFTVLTTLAILVGGLVEFLPLVLVNSAVDRIETVEPWTPLELEGRDIYIAEGCNTCHSQMVRPFRHEIERYARNGGGYSKAGETVYERPFLWGSKRTGPDLAREGLLRPQALWHVRHMEDPRSTSKGSIMPPYPHLLEKDIDFDGLTAKLRTLKQLGTPYSEETVKNAASIAREQAQTIAKEVEEQGGPTGLENKKIMALVAYLQSLGTDVADPEDDVANAESASDDADVTADASR</sequence>
<keyword evidence="6" id="KW-0812">Transmembrane</keyword>
<dbReference type="RefSeq" id="WP_098075364.1">
    <property type="nucleotide sequence ID" value="NZ_PDEQ01000004.1"/>
</dbReference>
<dbReference type="InterPro" id="IPR036909">
    <property type="entry name" value="Cyt_c-like_dom_sf"/>
</dbReference>
<dbReference type="OrthoDB" id="9811395at2"/>
<comment type="caution">
    <text evidence="8">The sequence shown here is derived from an EMBL/GenBank/DDBJ whole genome shotgun (WGS) entry which is preliminary data.</text>
</comment>
<feature type="region of interest" description="Disordered" evidence="5">
    <location>
        <begin position="232"/>
        <end position="255"/>
    </location>
</feature>
<protein>
    <submittedName>
        <fullName evidence="8">Cytochrome-c oxidase, cbb3-type subunit II</fullName>
    </submittedName>
</protein>
<dbReference type="GO" id="GO:0046872">
    <property type="term" value="F:metal ion binding"/>
    <property type="evidence" value="ECO:0007669"/>
    <property type="project" value="UniProtKB-KW"/>
</dbReference>
<name>A0A2A8CXW7_9BACT</name>
<keyword evidence="9" id="KW-1185">Reference proteome</keyword>
<dbReference type="NCBIfam" id="NF011055">
    <property type="entry name" value="PRK14487.1"/>
    <property type="match status" value="1"/>
</dbReference>
<accession>A0A2A8CXW7</accession>
<evidence type="ECO:0000259" key="7">
    <source>
        <dbReference type="PROSITE" id="PS51007"/>
    </source>
</evidence>
<reference evidence="8 9" key="1">
    <citation type="submission" date="2017-10" db="EMBL/GenBank/DDBJ databases">
        <title>Draft genome of Longibacter Salinarum.</title>
        <authorList>
            <person name="Goh K.M."/>
            <person name="Shamsir M.S."/>
            <person name="Lim S.W."/>
        </authorList>
    </citation>
    <scope>NUCLEOTIDE SEQUENCE [LARGE SCALE GENOMIC DNA]</scope>
    <source>
        <strain evidence="8 9">KCTC 52045</strain>
    </source>
</reference>
<gene>
    <name evidence="8" type="primary">ccoO</name>
    <name evidence="8" type="ORF">CRI94_08980</name>
</gene>
<dbReference type="SUPFAM" id="SSF46626">
    <property type="entry name" value="Cytochrome c"/>
    <property type="match status" value="1"/>
</dbReference>
<keyword evidence="3 4" id="KW-0408">Iron</keyword>
<organism evidence="8 9">
    <name type="scientific">Longibacter salinarum</name>
    <dbReference type="NCBI Taxonomy" id="1850348"/>
    <lineage>
        <taxon>Bacteria</taxon>
        <taxon>Pseudomonadati</taxon>
        <taxon>Rhodothermota</taxon>
        <taxon>Rhodothermia</taxon>
        <taxon>Rhodothermales</taxon>
        <taxon>Salisaetaceae</taxon>
        <taxon>Longibacter</taxon>
    </lineage>
</organism>
<evidence type="ECO:0000313" key="8">
    <source>
        <dbReference type="EMBL" id="PEN13444.1"/>
    </source>
</evidence>
<dbReference type="GO" id="GO:0020037">
    <property type="term" value="F:heme binding"/>
    <property type="evidence" value="ECO:0007669"/>
    <property type="project" value="InterPro"/>
</dbReference>
<feature type="domain" description="Cytochrome c" evidence="7">
    <location>
        <begin position="58"/>
        <end position="227"/>
    </location>
</feature>
<dbReference type="NCBIfam" id="TIGR00781">
    <property type="entry name" value="ccoO"/>
    <property type="match status" value="1"/>
</dbReference>
<feature type="transmembrane region" description="Helical" evidence="6">
    <location>
        <begin position="20"/>
        <end position="42"/>
    </location>
</feature>